<dbReference type="InterPro" id="IPR036388">
    <property type="entry name" value="WH-like_DNA-bd_sf"/>
</dbReference>
<dbReference type="InterPro" id="IPR014757">
    <property type="entry name" value="Tscrpt_reg_IclR_C"/>
</dbReference>
<evidence type="ECO:0000256" key="3">
    <source>
        <dbReference type="ARBA" id="ARBA00023163"/>
    </source>
</evidence>
<dbReference type="RefSeq" id="WP_231322630.1">
    <property type="nucleotide sequence ID" value="NZ_CP088156.1"/>
</dbReference>
<dbReference type="Pfam" id="PF01614">
    <property type="entry name" value="IclR_C"/>
    <property type="match status" value="1"/>
</dbReference>
<dbReference type="InterPro" id="IPR029016">
    <property type="entry name" value="GAF-like_dom_sf"/>
</dbReference>
<dbReference type="InterPro" id="IPR050707">
    <property type="entry name" value="HTH_MetabolicPath_Reg"/>
</dbReference>
<feature type="region of interest" description="Disordered" evidence="4">
    <location>
        <begin position="291"/>
        <end position="328"/>
    </location>
</feature>
<feature type="domain" description="HTH iclR-type" evidence="5">
    <location>
        <begin position="25"/>
        <end position="87"/>
    </location>
</feature>
<dbReference type="SUPFAM" id="SSF55781">
    <property type="entry name" value="GAF domain-like"/>
    <property type="match status" value="1"/>
</dbReference>
<keyword evidence="8" id="KW-1185">Reference proteome</keyword>
<sequence>MGRRSERLSRVGMLPGDLAGEGEVIQVVSRAFDVLRCFEGHDSRLGNLEISNRCGLPRSTVSRLTHTLTRMGQLVYLPRDQKYRIGPSAVAMSTSMTRGLQLRNLIRQRLQDVAEQLPGTVGFVIPDQFHLVYLEFGRAANALGLHETTGSRISMASTAAGHAYVAALEPEMGDALLTEMERELPDAAKLLRPRLEHNRQFLKEHGYVVACGLWSPHINGVALPIWSPQYQTYVVLTIGLLSAMYDEQRLHDEVAQPMRELGRSIAALLQGAEADVFNSRVERKPLQVNAKTNQKNKTITGTGDTNELAAGARGTGPARGLRAGDGRA</sequence>
<feature type="compositionally biased region" description="Low complexity" evidence="4">
    <location>
        <begin position="309"/>
        <end position="321"/>
    </location>
</feature>
<gene>
    <name evidence="7" type="ORF">LQG66_01480</name>
</gene>
<keyword evidence="1" id="KW-0805">Transcription regulation</keyword>
<dbReference type="InterPro" id="IPR005471">
    <property type="entry name" value="Tscrpt_reg_IclR_N"/>
</dbReference>
<dbReference type="InterPro" id="IPR036390">
    <property type="entry name" value="WH_DNA-bd_sf"/>
</dbReference>
<feature type="compositionally biased region" description="Polar residues" evidence="4">
    <location>
        <begin position="291"/>
        <end position="305"/>
    </location>
</feature>
<protein>
    <submittedName>
        <fullName evidence="7">IclR family transcriptional regulator</fullName>
    </submittedName>
</protein>
<dbReference type="Pfam" id="PF09339">
    <property type="entry name" value="HTH_IclR"/>
    <property type="match status" value="1"/>
</dbReference>
<evidence type="ECO:0000259" key="5">
    <source>
        <dbReference type="PROSITE" id="PS51077"/>
    </source>
</evidence>
<dbReference type="Proteomes" id="UP001431010">
    <property type="component" value="Chromosome"/>
</dbReference>
<dbReference type="PROSITE" id="PS51077">
    <property type="entry name" value="HTH_ICLR"/>
    <property type="match status" value="1"/>
</dbReference>
<dbReference type="Gene3D" id="1.10.10.10">
    <property type="entry name" value="Winged helix-like DNA-binding domain superfamily/Winged helix DNA-binding domain"/>
    <property type="match status" value="1"/>
</dbReference>
<name>A0ABY3RCA1_9BRAD</name>
<feature type="domain" description="IclR-ED" evidence="6">
    <location>
        <begin position="88"/>
        <end position="271"/>
    </location>
</feature>
<dbReference type="SMART" id="SM00346">
    <property type="entry name" value="HTH_ICLR"/>
    <property type="match status" value="1"/>
</dbReference>
<evidence type="ECO:0000256" key="4">
    <source>
        <dbReference type="SAM" id="MobiDB-lite"/>
    </source>
</evidence>
<dbReference type="SUPFAM" id="SSF46785">
    <property type="entry name" value="Winged helix' DNA-binding domain"/>
    <property type="match status" value="1"/>
</dbReference>
<dbReference type="PANTHER" id="PTHR30136">
    <property type="entry name" value="HELIX-TURN-HELIX TRANSCRIPTIONAL REGULATOR, ICLR FAMILY"/>
    <property type="match status" value="1"/>
</dbReference>
<evidence type="ECO:0000256" key="1">
    <source>
        <dbReference type="ARBA" id="ARBA00023015"/>
    </source>
</evidence>
<dbReference type="PANTHER" id="PTHR30136:SF33">
    <property type="entry name" value="TRANSCRIPTIONAL REGULATORY PROTEIN"/>
    <property type="match status" value="1"/>
</dbReference>
<evidence type="ECO:0000313" key="7">
    <source>
        <dbReference type="EMBL" id="UFZ05019.1"/>
    </source>
</evidence>
<accession>A0ABY3RCA1</accession>
<keyword evidence="2" id="KW-0238">DNA-binding</keyword>
<evidence type="ECO:0000313" key="8">
    <source>
        <dbReference type="Proteomes" id="UP001431010"/>
    </source>
</evidence>
<proteinExistence type="predicted"/>
<keyword evidence="3" id="KW-0804">Transcription</keyword>
<dbReference type="EMBL" id="CP088156">
    <property type="protein sequence ID" value="UFZ05019.1"/>
    <property type="molecule type" value="Genomic_DNA"/>
</dbReference>
<dbReference type="PROSITE" id="PS51078">
    <property type="entry name" value="ICLR_ED"/>
    <property type="match status" value="1"/>
</dbReference>
<dbReference type="Gene3D" id="3.30.450.40">
    <property type="match status" value="1"/>
</dbReference>
<reference evidence="7" key="1">
    <citation type="journal article" date="2024" name="Antonie Van Leeuwenhoek">
        <title>Bradyrhizobium ontarionense sp. nov., a novel bacterial symbiont isolated from Aeschynomene indica (Indian jointvetch), harbours photosynthesis, nitrogen fixation and nitrous oxide (N2O) reductase genes.</title>
        <authorList>
            <person name="Bromfield E.S.P."/>
            <person name="Cloutier S."/>
        </authorList>
    </citation>
    <scope>NUCLEOTIDE SEQUENCE</scope>
    <source>
        <strain evidence="7">A19</strain>
    </source>
</reference>
<organism evidence="7 8">
    <name type="scientific">Bradyrhizobium ontarionense</name>
    <dbReference type="NCBI Taxonomy" id="2898149"/>
    <lineage>
        <taxon>Bacteria</taxon>
        <taxon>Pseudomonadati</taxon>
        <taxon>Pseudomonadota</taxon>
        <taxon>Alphaproteobacteria</taxon>
        <taxon>Hyphomicrobiales</taxon>
        <taxon>Nitrobacteraceae</taxon>
        <taxon>Bradyrhizobium</taxon>
    </lineage>
</organism>
<evidence type="ECO:0000256" key="2">
    <source>
        <dbReference type="ARBA" id="ARBA00023125"/>
    </source>
</evidence>
<evidence type="ECO:0000259" key="6">
    <source>
        <dbReference type="PROSITE" id="PS51078"/>
    </source>
</evidence>